<reference evidence="1 2" key="1">
    <citation type="submission" date="2019-02" db="EMBL/GenBank/DDBJ databases">
        <title>Deep-cultivation of Planctomycetes and their phenomic and genomic characterization uncovers novel biology.</title>
        <authorList>
            <person name="Wiegand S."/>
            <person name="Jogler M."/>
            <person name="Boedeker C."/>
            <person name="Pinto D."/>
            <person name="Vollmers J."/>
            <person name="Rivas-Marin E."/>
            <person name="Kohn T."/>
            <person name="Peeters S.H."/>
            <person name="Heuer A."/>
            <person name="Rast P."/>
            <person name="Oberbeckmann S."/>
            <person name="Bunk B."/>
            <person name="Jeske O."/>
            <person name="Meyerdierks A."/>
            <person name="Storesund J.E."/>
            <person name="Kallscheuer N."/>
            <person name="Luecker S."/>
            <person name="Lage O.M."/>
            <person name="Pohl T."/>
            <person name="Merkel B.J."/>
            <person name="Hornburger P."/>
            <person name="Mueller R.-W."/>
            <person name="Bruemmer F."/>
            <person name="Labrenz M."/>
            <person name="Spormann A.M."/>
            <person name="Op Den Camp H."/>
            <person name="Overmann J."/>
            <person name="Amann R."/>
            <person name="Jetten M.S.M."/>
            <person name="Mascher T."/>
            <person name="Medema M.H."/>
            <person name="Devos D.P."/>
            <person name="Kaster A.-K."/>
            <person name="Ovreas L."/>
            <person name="Rohde M."/>
            <person name="Galperin M.Y."/>
            <person name="Jogler C."/>
        </authorList>
    </citation>
    <scope>NUCLEOTIDE SEQUENCE [LARGE SCALE GENOMIC DNA]</scope>
    <source>
        <strain evidence="1 2">Poly51</strain>
    </source>
</reference>
<dbReference type="OrthoDB" id="284135at2"/>
<dbReference type="Proteomes" id="UP000318288">
    <property type="component" value="Unassembled WGS sequence"/>
</dbReference>
<dbReference type="EMBL" id="SJPW01000004">
    <property type="protein sequence ID" value="TWU54804.1"/>
    <property type="molecule type" value="Genomic_DNA"/>
</dbReference>
<accession>A0A5C6F2G0</accession>
<proteinExistence type="predicted"/>
<dbReference type="Pfam" id="PF11149">
    <property type="entry name" value="DUF2924"/>
    <property type="match status" value="1"/>
</dbReference>
<gene>
    <name evidence="1" type="ORF">Poly51_35230</name>
</gene>
<name>A0A5C6F2G0_9BACT</name>
<evidence type="ECO:0008006" key="3">
    <source>
        <dbReference type="Google" id="ProtNLM"/>
    </source>
</evidence>
<evidence type="ECO:0000313" key="1">
    <source>
        <dbReference type="EMBL" id="TWU54804.1"/>
    </source>
</evidence>
<dbReference type="InterPro" id="IPR021322">
    <property type="entry name" value="DUF2924"/>
</dbReference>
<protein>
    <recommendedName>
        <fullName evidence="3">DUF2924 domain-containing protein</fullName>
    </recommendedName>
</protein>
<dbReference type="AlphaFoldDB" id="A0A5C6F2G0"/>
<keyword evidence="2" id="KW-1185">Reference proteome</keyword>
<dbReference type="RefSeq" id="WP_146458957.1">
    <property type="nucleotide sequence ID" value="NZ_SJPW01000004.1"/>
</dbReference>
<comment type="caution">
    <text evidence="1">The sequence shown here is derived from an EMBL/GenBank/DDBJ whole genome shotgun (WGS) entry which is preliminary data.</text>
</comment>
<organism evidence="1 2">
    <name type="scientific">Rubripirellula tenax</name>
    <dbReference type="NCBI Taxonomy" id="2528015"/>
    <lineage>
        <taxon>Bacteria</taxon>
        <taxon>Pseudomonadati</taxon>
        <taxon>Planctomycetota</taxon>
        <taxon>Planctomycetia</taxon>
        <taxon>Pirellulales</taxon>
        <taxon>Pirellulaceae</taxon>
        <taxon>Rubripirellula</taxon>
    </lineage>
</organism>
<evidence type="ECO:0000313" key="2">
    <source>
        <dbReference type="Proteomes" id="UP000318288"/>
    </source>
</evidence>
<sequence>MSPKITAEIARLPDLRVADLQERYEQVFGEECRSRNKQYLIRRIAWRLQANEEGGLSASTLKKAEELAVDAETRVTAPRQNSTKNVEVVNAKPSAFVDWDPRLPPPGNMVERQYKGKMIRVVVLQEGFEYEGQRYRSLSAIAKAVSGTHTNGFLFFRLGRRA</sequence>